<protein>
    <submittedName>
        <fullName evidence="1">Uncharacterized protein</fullName>
    </submittedName>
</protein>
<proteinExistence type="predicted"/>
<accession>A0ABX1Y3F8</accession>
<sequence length="113" mass="12327">MMPIEAEVTIPGNDGSAAVTDATLNPVWLLGTNDRKVAVNLPLASVMVMAEMIVPSVQSVDNKTTIPAAGRPFFWTCPERVEDSPAIKMVGTAIMFMVIRAFFPDYESRNKIL</sequence>
<comment type="caution">
    <text evidence="1">The sequence shown here is derived from an EMBL/GenBank/DDBJ whole genome shotgun (WGS) entry which is preliminary data.</text>
</comment>
<reference evidence="1 2" key="1">
    <citation type="submission" date="2019-10" db="EMBL/GenBank/DDBJ databases">
        <title>Description of Paenibacillus terrestris sp. nov.</title>
        <authorList>
            <person name="Carlier A."/>
            <person name="Qi S."/>
        </authorList>
    </citation>
    <scope>NUCLEOTIDE SEQUENCE [LARGE SCALE GENOMIC DNA]</scope>
    <source>
        <strain evidence="1 2">LMG 31458</strain>
    </source>
</reference>
<dbReference type="Proteomes" id="UP000616779">
    <property type="component" value="Unassembled WGS sequence"/>
</dbReference>
<evidence type="ECO:0000313" key="2">
    <source>
        <dbReference type="Proteomes" id="UP000616779"/>
    </source>
</evidence>
<evidence type="ECO:0000313" key="1">
    <source>
        <dbReference type="EMBL" id="NOU75397.1"/>
    </source>
</evidence>
<name>A0ABX1Y3F8_9BACL</name>
<organism evidence="1 2">
    <name type="scientific">Paenibacillus phytorum</name>
    <dbReference type="NCBI Taxonomy" id="2654977"/>
    <lineage>
        <taxon>Bacteria</taxon>
        <taxon>Bacillati</taxon>
        <taxon>Bacillota</taxon>
        <taxon>Bacilli</taxon>
        <taxon>Bacillales</taxon>
        <taxon>Paenibacillaceae</taxon>
        <taxon>Paenibacillus</taxon>
    </lineage>
</organism>
<gene>
    <name evidence="1" type="ORF">GC098_29115</name>
</gene>
<keyword evidence="2" id="KW-1185">Reference proteome</keyword>
<dbReference type="EMBL" id="WHOA01000206">
    <property type="protein sequence ID" value="NOU75397.1"/>
    <property type="molecule type" value="Genomic_DNA"/>
</dbReference>